<dbReference type="SUPFAM" id="SSF53098">
    <property type="entry name" value="Ribonuclease H-like"/>
    <property type="match status" value="1"/>
</dbReference>
<evidence type="ECO:0000256" key="5">
    <source>
        <dbReference type="ARBA" id="ARBA00023242"/>
    </source>
</evidence>
<feature type="region of interest" description="Disordered" evidence="6">
    <location>
        <begin position="305"/>
        <end position="379"/>
    </location>
</feature>
<dbReference type="InterPro" id="IPR036236">
    <property type="entry name" value="Znf_C2H2_sf"/>
</dbReference>
<evidence type="ECO:0000256" key="2">
    <source>
        <dbReference type="ARBA" id="ARBA00022723"/>
    </source>
</evidence>
<feature type="compositionally biased region" description="Acidic residues" evidence="6">
    <location>
        <begin position="324"/>
        <end position="346"/>
    </location>
</feature>
<comment type="caution">
    <text evidence="7">The sequence shown here is derived from an EMBL/GenBank/DDBJ whole genome shotgun (WGS) entry which is preliminary data.</text>
</comment>
<keyword evidence="3" id="KW-0863">Zinc-finger</keyword>
<evidence type="ECO:0000313" key="8">
    <source>
        <dbReference type="EMBL" id="CAF4095112.1"/>
    </source>
</evidence>
<name>A0A815PJJ7_9BILA</name>
<evidence type="ECO:0000256" key="3">
    <source>
        <dbReference type="ARBA" id="ARBA00022771"/>
    </source>
</evidence>
<comment type="subcellular location">
    <subcellularLocation>
        <location evidence="1">Nucleus</location>
    </subcellularLocation>
</comment>
<gene>
    <name evidence="7" type="ORF">IZO911_LOCUS42290</name>
    <name evidence="8" type="ORF">KXQ929_LOCUS34194</name>
</gene>
<evidence type="ECO:0000313" key="7">
    <source>
        <dbReference type="EMBL" id="CAF1449689.1"/>
    </source>
</evidence>
<dbReference type="SUPFAM" id="SSF57667">
    <property type="entry name" value="beta-beta-alpha zinc fingers"/>
    <property type="match status" value="1"/>
</dbReference>
<accession>A0A815PJJ7</accession>
<dbReference type="GO" id="GO:0008270">
    <property type="term" value="F:zinc ion binding"/>
    <property type="evidence" value="ECO:0007669"/>
    <property type="project" value="UniProtKB-KW"/>
</dbReference>
<dbReference type="InterPro" id="IPR052035">
    <property type="entry name" value="ZnF_BED_domain_contain"/>
</dbReference>
<keyword evidence="2" id="KW-0479">Metal-binding</keyword>
<proteinExistence type="predicted"/>
<dbReference type="PANTHER" id="PTHR46481">
    <property type="entry name" value="ZINC FINGER BED DOMAIN-CONTAINING PROTEIN 4"/>
    <property type="match status" value="1"/>
</dbReference>
<dbReference type="Proteomes" id="UP000663868">
    <property type="component" value="Unassembled WGS sequence"/>
</dbReference>
<dbReference type="InterPro" id="IPR012337">
    <property type="entry name" value="RNaseH-like_sf"/>
</dbReference>
<dbReference type="EMBL" id="CAJNOE010001776">
    <property type="protein sequence ID" value="CAF1449689.1"/>
    <property type="molecule type" value="Genomic_DNA"/>
</dbReference>
<evidence type="ECO:0000256" key="6">
    <source>
        <dbReference type="SAM" id="MobiDB-lite"/>
    </source>
</evidence>
<organism evidence="7 9">
    <name type="scientific">Adineta steineri</name>
    <dbReference type="NCBI Taxonomy" id="433720"/>
    <lineage>
        <taxon>Eukaryota</taxon>
        <taxon>Metazoa</taxon>
        <taxon>Spiralia</taxon>
        <taxon>Gnathifera</taxon>
        <taxon>Rotifera</taxon>
        <taxon>Eurotatoria</taxon>
        <taxon>Bdelloidea</taxon>
        <taxon>Adinetida</taxon>
        <taxon>Adinetidae</taxon>
        <taxon>Adineta</taxon>
    </lineage>
</organism>
<dbReference type="AlphaFoldDB" id="A0A815PJJ7"/>
<protein>
    <submittedName>
        <fullName evidence="7">Uncharacterized protein</fullName>
    </submittedName>
</protein>
<keyword evidence="5" id="KW-0539">Nucleus</keyword>
<evidence type="ECO:0000256" key="1">
    <source>
        <dbReference type="ARBA" id="ARBA00004123"/>
    </source>
</evidence>
<dbReference type="PANTHER" id="PTHR46481:SF10">
    <property type="entry name" value="ZINC FINGER BED DOMAIN-CONTAINING PROTEIN 39"/>
    <property type="match status" value="1"/>
</dbReference>
<reference evidence="7" key="1">
    <citation type="submission" date="2021-02" db="EMBL/GenBank/DDBJ databases">
        <authorList>
            <person name="Nowell W R."/>
        </authorList>
    </citation>
    <scope>NUCLEOTIDE SEQUENCE</scope>
</reference>
<dbReference type="GO" id="GO:0005634">
    <property type="term" value="C:nucleus"/>
    <property type="evidence" value="ECO:0007669"/>
    <property type="project" value="UniProtKB-SubCell"/>
</dbReference>
<evidence type="ECO:0000313" key="9">
    <source>
        <dbReference type="Proteomes" id="UP000663860"/>
    </source>
</evidence>
<feature type="compositionally biased region" description="Acidic residues" evidence="6">
    <location>
        <begin position="364"/>
        <end position="378"/>
    </location>
</feature>
<sequence length="402" mass="45652">MSAQSSEADTFKKDNKRQRSSVWNYFKRVSINGVNRAECLEKECGKTFSLINWSTSALFKHLRDIHKIDNLKKVANGRVIIGRIQHKLSKAKKKKLDNLAIEAIIKDGRSFNDFNKTGLKRFLQYAIPGYYPIHRNNVQENLRKLYYTHRKIMLNDLSNVSDIAITIDFWSDRKCQSYLVLTGHYVDEAFKSNSTILQFSTFDKRHFSDLIGKEIEQQLVDLNIFHKVSAITCDNAPNMLGLFQHLSRDIIRIPCMAHVLHLIICNGLNIWEKGEDDDFNNTTQKCKNNKEKHEFDEGLTQSVRKMSIGGGDDANTLDQQNSQESEEDASGAEVTEDEIELDDENGGTEGAEGTETNVGGDGVGESESDDSDFEDDKIEDNFQFGVVTNAIDTQERTTCLVE</sequence>
<evidence type="ECO:0000256" key="4">
    <source>
        <dbReference type="ARBA" id="ARBA00022833"/>
    </source>
</evidence>
<dbReference type="SMART" id="SM00614">
    <property type="entry name" value="ZnF_BED"/>
    <property type="match status" value="1"/>
</dbReference>
<dbReference type="Proteomes" id="UP000663860">
    <property type="component" value="Unassembled WGS sequence"/>
</dbReference>
<dbReference type="EMBL" id="CAJOBB010004589">
    <property type="protein sequence ID" value="CAF4095112.1"/>
    <property type="molecule type" value="Genomic_DNA"/>
</dbReference>
<keyword evidence="4" id="KW-0862">Zinc</keyword>